<evidence type="ECO:0000256" key="5">
    <source>
        <dbReference type="ARBA" id="ARBA00023136"/>
    </source>
</evidence>
<evidence type="ECO:0000256" key="1">
    <source>
        <dbReference type="ARBA" id="ARBA00004651"/>
    </source>
</evidence>
<evidence type="ECO:0000313" key="8">
    <source>
        <dbReference type="EMBL" id="RAV31325.1"/>
    </source>
</evidence>
<feature type="domain" description="Major facilitator superfamily (MFS) profile" evidence="7">
    <location>
        <begin position="1"/>
        <end position="457"/>
    </location>
</feature>
<sequence>MLVVAAFVVILNETTLSVALPELMRYFRVSAESAQWLSTGFMLTMAVVIPMTGYILSRFTLRRVYVAALSLFLAGTVLAAAAPAFPILLLARIIQASGTALVLPMLMTTIMQLVPIERRGQVFGLVSVVIAVAPAVGPAVSGLILQTGSWRWIFLAMLPLVLASFIAGLWLIRNFTEPTRPGLDVPSVLLSAVGFATAIYGLAGLSQLANGFPMGRVCLLVVGVLTLGVFFRRQRSLARAEEAGRGPGPLLNLEPLGDRNFVFSTVVLLLSFGLLFAFIILIPIYAQQVVGLSKLATGLISLPGGIVMALLGPVVGRIYDARGTRILTIPGAALLSLSLVGMAAMGSTAALWYLMVCAIALNAGVALVLTPMMSNALASVPDRIAAHGQAIVNSFQQVAGGVGTAVFVAIMTLGAASAGAVSQQDAIARGVGLAFAVAAGLSLVALAIVVFIRFDARDESQ</sequence>
<dbReference type="Gene3D" id="1.20.1250.20">
    <property type="entry name" value="MFS general substrate transporter like domains"/>
    <property type="match status" value="1"/>
</dbReference>
<feature type="transmembrane region" description="Helical" evidence="6">
    <location>
        <begin position="183"/>
        <end position="202"/>
    </location>
</feature>
<comment type="caution">
    <text evidence="8">The sequence shown here is derived from an EMBL/GenBank/DDBJ whole genome shotgun (WGS) entry which is preliminary data.</text>
</comment>
<evidence type="ECO:0000256" key="2">
    <source>
        <dbReference type="ARBA" id="ARBA00022448"/>
    </source>
</evidence>
<reference evidence="8 9" key="1">
    <citation type="journal article" date="2018" name="Syst. Appl. Microbiol.">
        <title>Corynebacterium heidelbergense sp. nov., isolated from the preen glands of Egyptian geese (Alopochen aegyptiacus).</title>
        <authorList>
            <person name="Braun M.S."/>
            <person name="Wang E."/>
            <person name="Zimmermann S."/>
            <person name="Wink M."/>
        </authorList>
    </citation>
    <scope>NUCLEOTIDE SEQUENCE [LARGE SCALE GENOMIC DNA]</scope>
    <source>
        <strain evidence="8 9">647</strain>
    </source>
</reference>
<dbReference type="Proteomes" id="UP000251577">
    <property type="component" value="Unassembled WGS sequence"/>
</dbReference>
<dbReference type="PRINTS" id="PR01036">
    <property type="entry name" value="TCRTETB"/>
</dbReference>
<keyword evidence="2" id="KW-0813">Transport</keyword>
<dbReference type="GO" id="GO:0022857">
    <property type="term" value="F:transmembrane transporter activity"/>
    <property type="evidence" value="ECO:0007669"/>
    <property type="project" value="InterPro"/>
</dbReference>
<dbReference type="EMBL" id="QHCV01000114">
    <property type="protein sequence ID" value="RAV31325.1"/>
    <property type="molecule type" value="Genomic_DNA"/>
</dbReference>
<feature type="transmembrane region" description="Helical" evidence="6">
    <location>
        <begin position="298"/>
        <end position="319"/>
    </location>
</feature>
<dbReference type="InterPro" id="IPR020846">
    <property type="entry name" value="MFS_dom"/>
</dbReference>
<feature type="transmembrane region" description="Helical" evidence="6">
    <location>
        <begin position="326"/>
        <end position="345"/>
    </location>
</feature>
<protein>
    <submittedName>
        <fullName evidence="8">MFS transporter</fullName>
    </submittedName>
</protein>
<dbReference type="Pfam" id="PF07690">
    <property type="entry name" value="MFS_1"/>
    <property type="match status" value="1"/>
</dbReference>
<feature type="transmembrane region" description="Helical" evidence="6">
    <location>
        <begin position="64"/>
        <end position="83"/>
    </location>
</feature>
<comment type="subcellular location">
    <subcellularLocation>
        <location evidence="1">Cell membrane</location>
        <topology evidence="1">Multi-pass membrane protein</topology>
    </subcellularLocation>
</comment>
<feature type="transmembrane region" description="Helical" evidence="6">
    <location>
        <begin position="398"/>
        <end position="421"/>
    </location>
</feature>
<dbReference type="SUPFAM" id="SSF103473">
    <property type="entry name" value="MFS general substrate transporter"/>
    <property type="match status" value="1"/>
</dbReference>
<keyword evidence="3 6" id="KW-0812">Transmembrane</keyword>
<evidence type="ECO:0000256" key="6">
    <source>
        <dbReference type="SAM" id="Phobius"/>
    </source>
</evidence>
<feature type="transmembrane region" description="Helical" evidence="6">
    <location>
        <begin position="261"/>
        <end position="286"/>
    </location>
</feature>
<evidence type="ECO:0000256" key="4">
    <source>
        <dbReference type="ARBA" id="ARBA00022989"/>
    </source>
</evidence>
<keyword evidence="5 6" id="KW-0472">Membrane</keyword>
<keyword evidence="4 6" id="KW-1133">Transmembrane helix</keyword>
<evidence type="ECO:0000259" key="7">
    <source>
        <dbReference type="PROSITE" id="PS50850"/>
    </source>
</evidence>
<evidence type="ECO:0000256" key="3">
    <source>
        <dbReference type="ARBA" id="ARBA00022692"/>
    </source>
</evidence>
<feature type="transmembrane region" description="Helical" evidence="6">
    <location>
        <begin position="89"/>
        <end position="110"/>
    </location>
</feature>
<dbReference type="PANTHER" id="PTHR42718:SF9">
    <property type="entry name" value="MAJOR FACILITATOR SUPERFAMILY MULTIDRUG TRANSPORTER MFSC"/>
    <property type="match status" value="1"/>
</dbReference>
<keyword evidence="9" id="KW-1185">Reference proteome</keyword>
<dbReference type="AlphaFoldDB" id="A0A364V3V2"/>
<name>A0A364V3V2_9CORY</name>
<accession>A0A364V3V2</accession>
<dbReference type="PANTHER" id="PTHR42718">
    <property type="entry name" value="MAJOR FACILITATOR SUPERFAMILY MULTIDRUG TRANSPORTER MFSC"/>
    <property type="match status" value="1"/>
</dbReference>
<feature type="transmembrane region" description="Helical" evidence="6">
    <location>
        <begin position="351"/>
        <end position="377"/>
    </location>
</feature>
<dbReference type="PROSITE" id="PS50850">
    <property type="entry name" value="MFS"/>
    <property type="match status" value="1"/>
</dbReference>
<feature type="transmembrane region" description="Helical" evidence="6">
    <location>
        <begin position="214"/>
        <end position="231"/>
    </location>
</feature>
<dbReference type="InterPro" id="IPR011701">
    <property type="entry name" value="MFS"/>
</dbReference>
<dbReference type="GO" id="GO:0005886">
    <property type="term" value="C:plasma membrane"/>
    <property type="evidence" value="ECO:0007669"/>
    <property type="project" value="UniProtKB-SubCell"/>
</dbReference>
<evidence type="ECO:0000313" key="9">
    <source>
        <dbReference type="Proteomes" id="UP000251577"/>
    </source>
</evidence>
<feature type="transmembrane region" description="Helical" evidence="6">
    <location>
        <begin position="150"/>
        <end position="171"/>
    </location>
</feature>
<feature type="transmembrane region" description="Helical" evidence="6">
    <location>
        <begin position="427"/>
        <end position="452"/>
    </location>
</feature>
<gene>
    <name evidence="8" type="ORF">DLJ54_08955</name>
</gene>
<proteinExistence type="predicted"/>
<feature type="transmembrane region" description="Helical" evidence="6">
    <location>
        <begin position="35"/>
        <end position="57"/>
    </location>
</feature>
<feature type="transmembrane region" description="Helical" evidence="6">
    <location>
        <begin position="122"/>
        <end position="144"/>
    </location>
</feature>
<organism evidence="8 9">
    <name type="scientific">Corynebacterium heidelbergense</name>
    <dbReference type="NCBI Taxonomy" id="2055947"/>
    <lineage>
        <taxon>Bacteria</taxon>
        <taxon>Bacillati</taxon>
        <taxon>Actinomycetota</taxon>
        <taxon>Actinomycetes</taxon>
        <taxon>Mycobacteriales</taxon>
        <taxon>Corynebacteriaceae</taxon>
        <taxon>Corynebacterium</taxon>
    </lineage>
</organism>
<dbReference type="InterPro" id="IPR036259">
    <property type="entry name" value="MFS_trans_sf"/>
</dbReference>
<dbReference type="Gene3D" id="1.20.1720.10">
    <property type="entry name" value="Multidrug resistance protein D"/>
    <property type="match status" value="1"/>
</dbReference>